<reference evidence="3" key="1">
    <citation type="journal article" date="2019" name="Int. J. Syst. Evol. Microbiol.">
        <title>The Global Catalogue of Microorganisms (GCM) 10K type strain sequencing project: providing services to taxonomists for standard genome sequencing and annotation.</title>
        <authorList>
            <consortium name="The Broad Institute Genomics Platform"/>
            <consortium name="The Broad Institute Genome Sequencing Center for Infectious Disease"/>
            <person name="Wu L."/>
            <person name="Ma J."/>
        </authorList>
    </citation>
    <scope>NUCLEOTIDE SEQUENCE [LARGE SCALE GENOMIC DNA]</scope>
    <source>
        <strain evidence="3">JCM 17923</strain>
    </source>
</reference>
<gene>
    <name evidence="2" type="ORF">GCM10023185_11530</name>
</gene>
<feature type="region of interest" description="Disordered" evidence="1">
    <location>
        <begin position="136"/>
        <end position="158"/>
    </location>
</feature>
<protein>
    <submittedName>
        <fullName evidence="2">Uncharacterized protein</fullName>
    </submittedName>
</protein>
<organism evidence="2 3">
    <name type="scientific">Hymenobacter saemangeumensis</name>
    <dbReference type="NCBI Taxonomy" id="1084522"/>
    <lineage>
        <taxon>Bacteria</taxon>
        <taxon>Pseudomonadati</taxon>
        <taxon>Bacteroidota</taxon>
        <taxon>Cytophagia</taxon>
        <taxon>Cytophagales</taxon>
        <taxon>Hymenobacteraceae</taxon>
        <taxon>Hymenobacter</taxon>
    </lineage>
</organism>
<sequence length="158" mass="17118">MADRINATIPPADLARALDHLQQARAILAAHLQPLTPTERKTITKMGNKTIGFMQKLVTYASNTPAFVPAFVDFNELRQDVGVATALQPLEQAAAQLSLDLNSTILVAGAEGMLSASPVYKNIKFMAEQRQPAAQSAYTDLSERYPGRPAKKKAEPTV</sequence>
<keyword evidence="3" id="KW-1185">Reference proteome</keyword>
<proteinExistence type="predicted"/>
<dbReference type="EMBL" id="BAABGZ010000013">
    <property type="protein sequence ID" value="GAA4352145.1"/>
    <property type="molecule type" value="Genomic_DNA"/>
</dbReference>
<feature type="compositionally biased region" description="Basic and acidic residues" evidence="1">
    <location>
        <begin position="141"/>
        <end position="158"/>
    </location>
</feature>
<evidence type="ECO:0000313" key="3">
    <source>
        <dbReference type="Proteomes" id="UP001501153"/>
    </source>
</evidence>
<evidence type="ECO:0000313" key="2">
    <source>
        <dbReference type="EMBL" id="GAA4352145.1"/>
    </source>
</evidence>
<dbReference type="RefSeq" id="WP_345234683.1">
    <property type="nucleotide sequence ID" value="NZ_BAABGZ010000013.1"/>
</dbReference>
<accession>A0ABP8I651</accession>
<dbReference type="Proteomes" id="UP001501153">
    <property type="component" value="Unassembled WGS sequence"/>
</dbReference>
<evidence type="ECO:0000256" key="1">
    <source>
        <dbReference type="SAM" id="MobiDB-lite"/>
    </source>
</evidence>
<name>A0ABP8I651_9BACT</name>
<comment type="caution">
    <text evidence="2">The sequence shown here is derived from an EMBL/GenBank/DDBJ whole genome shotgun (WGS) entry which is preliminary data.</text>
</comment>